<evidence type="ECO:0000256" key="6">
    <source>
        <dbReference type="ARBA" id="ARBA00038076"/>
    </source>
</evidence>
<dbReference type="InterPro" id="IPR050250">
    <property type="entry name" value="Macrolide_Exporter_MacB"/>
</dbReference>
<evidence type="ECO:0000259" key="8">
    <source>
        <dbReference type="Pfam" id="PF02687"/>
    </source>
</evidence>
<evidence type="ECO:0000256" key="5">
    <source>
        <dbReference type="ARBA" id="ARBA00023136"/>
    </source>
</evidence>
<reference evidence="10 11" key="1">
    <citation type="submission" date="2016-01" db="EMBL/GenBank/DDBJ databases">
        <title>High potential of lignocellulose degradation of a new Verrucomicrobia species.</title>
        <authorList>
            <person name="Wang Y."/>
            <person name="Shi Y."/>
            <person name="Qiu Z."/>
            <person name="Liu S."/>
            <person name="Yang H."/>
        </authorList>
    </citation>
    <scope>NUCLEOTIDE SEQUENCE [LARGE SCALE GENOMIC DNA]</scope>
    <source>
        <strain evidence="10 11">TSB47</strain>
    </source>
</reference>
<dbReference type="PANTHER" id="PTHR30572:SF4">
    <property type="entry name" value="ABC TRANSPORTER PERMEASE YTRF"/>
    <property type="match status" value="1"/>
</dbReference>
<dbReference type="AlphaFoldDB" id="A0A178ICG9"/>
<dbReference type="STRING" id="1184151.AW736_20880"/>
<comment type="subcellular location">
    <subcellularLocation>
        <location evidence="1">Cell membrane</location>
        <topology evidence="1">Multi-pass membrane protein</topology>
    </subcellularLocation>
</comment>
<accession>A0A178ICG9</accession>
<keyword evidence="11" id="KW-1185">Reference proteome</keyword>
<comment type="caution">
    <text evidence="10">The sequence shown here is derived from an EMBL/GenBank/DDBJ whole genome shotgun (WGS) entry which is preliminary data.</text>
</comment>
<dbReference type="InterPro" id="IPR003838">
    <property type="entry name" value="ABC3_permease_C"/>
</dbReference>
<dbReference type="Proteomes" id="UP000078486">
    <property type="component" value="Unassembled WGS sequence"/>
</dbReference>
<evidence type="ECO:0000256" key="3">
    <source>
        <dbReference type="ARBA" id="ARBA00022692"/>
    </source>
</evidence>
<feature type="transmembrane region" description="Helical" evidence="7">
    <location>
        <begin position="28"/>
        <end position="50"/>
    </location>
</feature>
<evidence type="ECO:0000256" key="1">
    <source>
        <dbReference type="ARBA" id="ARBA00004651"/>
    </source>
</evidence>
<name>A0A178ICG9_9BACT</name>
<comment type="similarity">
    <text evidence="6">Belongs to the ABC-4 integral membrane protein family.</text>
</comment>
<keyword evidence="5 7" id="KW-0472">Membrane</keyword>
<feature type="transmembrane region" description="Helical" evidence="7">
    <location>
        <begin position="375"/>
        <end position="398"/>
    </location>
</feature>
<sequence length="415" mass="45928">MRRLLHELLESLRIALAQIRANKTRSALTALGVVIGIVSVTLMGTAILGIDAGVNRSLAGFGDDVLYVTKWPWREVDDWWTYRNRPRLKTEYARQINDWIAAHPEGPLRVAVPVADTAGTIIRGDLRLNNIYTLGTTPDLARISRADMKEGRFFNEVESRGGRNVIVVGFDVADALFPNESPLGKTVRIRTQQYTIIGVTTRQGSFLGLFSWDSMVIMPLNAFRRNFWVGNNVQIRVQADGARMDEAREELRGLMRRIRQIPLEKRDDFEINEQKVIREQLDPIKRGIALAGLAITGLALFVGAIGIMNITYVSVKERTKEIGTRKALGARRRTILLQFLIEAVSISLAGGIAGLLFAWLCTLVTGFLVPSFPPVFSFGLLVTGLAVSIVAGVVSGFAPAWSASKLDPVVALRYE</sequence>
<keyword evidence="4 7" id="KW-1133">Transmembrane helix</keyword>
<feature type="transmembrane region" description="Helical" evidence="7">
    <location>
        <begin position="336"/>
        <end position="369"/>
    </location>
</feature>
<evidence type="ECO:0000256" key="2">
    <source>
        <dbReference type="ARBA" id="ARBA00022475"/>
    </source>
</evidence>
<evidence type="ECO:0000259" key="9">
    <source>
        <dbReference type="Pfam" id="PF12704"/>
    </source>
</evidence>
<evidence type="ECO:0000313" key="11">
    <source>
        <dbReference type="Proteomes" id="UP000078486"/>
    </source>
</evidence>
<dbReference type="GO" id="GO:0022857">
    <property type="term" value="F:transmembrane transporter activity"/>
    <property type="evidence" value="ECO:0007669"/>
    <property type="project" value="TreeGrafter"/>
</dbReference>
<keyword evidence="2" id="KW-1003">Cell membrane</keyword>
<dbReference type="RefSeq" id="WP_068772234.1">
    <property type="nucleotide sequence ID" value="NZ_CP109796.1"/>
</dbReference>
<evidence type="ECO:0000313" key="10">
    <source>
        <dbReference type="EMBL" id="OAM87724.1"/>
    </source>
</evidence>
<feature type="transmembrane region" description="Helical" evidence="7">
    <location>
        <begin position="288"/>
        <end position="315"/>
    </location>
</feature>
<dbReference type="OrthoDB" id="9770099at2"/>
<gene>
    <name evidence="10" type="ORF">AW736_20880</name>
</gene>
<dbReference type="GO" id="GO:0005886">
    <property type="term" value="C:plasma membrane"/>
    <property type="evidence" value="ECO:0007669"/>
    <property type="project" value="UniProtKB-SubCell"/>
</dbReference>
<feature type="domain" description="MacB-like periplasmic core" evidence="9">
    <location>
        <begin position="26"/>
        <end position="253"/>
    </location>
</feature>
<dbReference type="Pfam" id="PF12704">
    <property type="entry name" value="MacB_PCD"/>
    <property type="match status" value="1"/>
</dbReference>
<dbReference type="InterPro" id="IPR025857">
    <property type="entry name" value="MacB_PCD"/>
</dbReference>
<dbReference type="EMBL" id="LRRQ01000160">
    <property type="protein sequence ID" value="OAM87724.1"/>
    <property type="molecule type" value="Genomic_DNA"/>
</dbReference>
<organism evidence="10 11">
    <name type="scientific">Termitidicoccus mucosus</name>
    <dbReference type="NCBI Taxonomy" id="1184151"/>
    <lineage>
        <taxon>Bacteria</taxon>
        <taxon>Pseudomonadati</taxon>
        <taxon>Verrucomicrobiota</taxon>
        <taxon>Opitutia</taxon>
        <taxon>Opitutales</taxon>
        <taxon>Opitutaceae</taxon>
        <taxon>Termitidicoccus</taxon>
    </lineage>
</organism>
<dbReference type="PANTHER" id="PTHR30572">
    <property type="entry name" value="MEMBRANE COMPONENT OF TRANSPORTER-RELATED"/>
    <property type="match status" value="1"/>
</dbReference>
<feature type="domain" description="ABC3 transporter permease C-terminal" evidence="8">
    <location>
        <begin position="295"/>
        <end position="408"/>
    </location>
</feature>
<proteinExistence type="inferred from homology"/>
<protein>
    <submittedName>
        <fullName evidence="10">ABC transporter</fullName>
    </submittedName>
</protein>
<evidence type="ECO:0000256" key="7">
    <source>
        <dbReference type="SAM" id="Phobius"/>
    </source>
</evidence>
<dbReference type="Pfam" id="PF02687">
    <property type="entry name" value="FtsX"/>
    <property type="match status" value="1"/>
</dbReference>
<evidence type="ECO:0000256" key="4">
    <source>
        <dbReference type="ARBA" id="ARBA00022989"/>
    </source>
</evidence>
<keyword evidence="3 7" id="KW-0812">Transmembrane</keyword>